<dbReference type="AlphaFoldDB" id="A0A097IH70"/>
<feature type="transmembrane region" description="Helical" evidence="9">
    <location>
        <begin position="46"/>
        <end position="67"/>
    </location>
</feature>
<evidence type="ECO:0000256" key="2">
    <source>
        <dbReference type="ARBA" id="ARBA00022475"/>
    </source>
</evidence>
<dbReference type="Pfam" id="PF03799">
    <property type="entry name" value="FtsQ_DivIB_C"/>
    <property type="match status" value="1"/>
</dbReference>
<dbReference type="InterPro" id="IPR034746">
    <property type="entry name" value="POTRA"/>
</dbReference>
<dbReference type="Proteomes" id="UP000029914">
    <property type="component" value="Chromosome"/>
</dbReference>
<organism evidence="11 12">
    <name type="scientific">Corynebacterium doosanense CAU 212 = DSM 45436</name>
    <dbReference type="NCBI Taxonomy" id="558173"/>
    <lineage>
        <taxon>Bacteria</taxon>
        <taxon>Bacillati</taxon>
        <taxon>Actinomycetota</taxon>
        <taxon>Actinomycetes</taxon>
        <taxon>Mycobacteriales</taxon>
        <taxon>Corynebacteriaceae</taxon>
        <taxon>Corynebacterium</taxon>
    </lineage>
</organism>
<feature type="domain" description="POTRA" evidence="10">
    <location>
        <begin position="70"/>
        <end position="138"/>
    </location>
</feature>
<dbReference type="PROSITE" id="PS51779">
    <property type="entry name" value="POTRA"/>
    <property type="match status" value="1"/>
</dbReference>
<keyword evidence="2" id="KW-1003">Cell membrane</keyword>
<dbReference type="InterPro" id="IPR013685">
    <property type="entry name" value="POTRA_FtsQ_type"/>
</dbReference>
<protein>
    <submittedName>
        <fullName evidence="11">Cell division protein FtsQ</fullName>
    </submittedName>
</protein>
<evidence type="ECO:0000256" key="5">
    <source>
        <dbReference type="ARBA" id="ARBA00022989"/>
    </source>
</evidence>
<dbReference type="EMBL" id="CP006764">
    <property type="protein sequence ID" value="AIT61459.1"/>
    <property type="molecule type" value="Genomic_DNA"/>
</dbReference>
<dbReference type="HOGENOM" id="CLU_047677_1_1_11"/>
<dbReference type="GO" id="GO:0005886">
    <property type="term" value="C:plasma membrane"/>
    <property type="evidence" value="ECO:0007669"/>
    <property type="project" value="TreeGrafter"/>
</dbReference>
<dbReference type="InterPro" id="IPR050487">
    <property type="entry name" value="FtsQ_DivIB"/>
</dbReference>
<feature type="region of interest" description="Disordered" evidence="8">
    <location>
        <begin position="1"/>
        <end position="36"/>
    </location>
</feature>
<evidence type="ECO:0000256" key="1">
    <source>
        <dbReference type="ARBA" id="ARBA00004370"/>
    </source>
</evidence>
<dbReference type="Pfam" id="PF08478">
    <property type="entry name" value="POTRA_1"/>
    <property type="match status" value="1"/>
</dbReference>
<dbReference type="GO" id="GO:0051301">
    <property type="term" value="P:cell division"/>
    <property type="evidence" value="ECO:0007669"/>
    <property type="project" value="UniProtKB-KW"/>
</dbReference>
<evidence type="ECO:0000256" key="4">
    <source>
        <dbReference type="ARBA" id="ARBA00022692"/>
    </source>
</evidence>
<keyword evidence="3 11" id="KW-0132">Cell division</keyword>
<evidence type="ECO:0000259" key="10">
    <source>
        <dbReference type="PROSITE" id="PS51779"/>
    </source>
</evidence>
<keyword evidence="6 9" id="KW-0472">Membrane</keyword>
<dbReference type="eggNOG" id="COG1589">
    <property type="taxonomic scope" value="Bacteria"/>
</dbReference>
<comment type="subcellular location">
    <subcellularLocation>
        <location evidence="1">Membrane</location>
    </subcellularLocation>
</comment>
<evidence type="ECO:0000256" key="6">
    <source>
        <dbReference type="ARBA" id="ARBA00023136"/>
    </source>
</evidence>
<accession>A0A097IH70</accession>
<dbReference type="Gene3D" id="3.10.20.310">
    <property type="entry name" value="membrane protein fhac"/>
    <property type="match status" value="1"/>
</dbReference>
<dbReference type="InterPro" id="IPR005548">
    <property type="entry name" value="Cell_div_FtsQ/DivIB_C"/>
</dbReference>
<evidence type="ECO:0000313" key="11">
    <source>
        <dbReference type="EMBL" id="AIT61459.1"/>
    </source>
</evidence>
<sequence length="259" mass="28084">MLPEEVPEPKREAGPRSNSSSTRWQEPAPAAESGSTPVRRRRRWPWALGVVAVLAVLAGALALAWFVPIFRVSTIAVDGTRQIDQQSVLDASGLTEGENLLRIDTTDAARGVVSLPRVREATVARAFPDTVRIEVVERRVAAWIDDSGQPVLIDERGEPFSDGEPPESAVRLEGVRQDQTEELAGAVAVAAALSDESARLVDHLRVEGPSAYTLHLDDGRTVFWGAPVDNENKAVALETVLKREGSSWNISNPAMVTVR</sequence>
<dbReference type="STRING" id="558173.CDOO_09415"/>
<keyword evidence="4 9" id="KW-0812">Transmembrane</keyword>
<evidence type="ECO:0000256" key="8">
    <source>
        <dbReference type="SAM" id="MobiDB-lite"/>
    </source>
</evidence>
<keyword evidence="12" id="KW-1185">Reference proteome</keyword>
<evidence type="ECO:0000313" key="12">
    <source>
        <dbReference type="Proteomes" id="UP000029914"/>
    </source>
</evidence>
<evidence type="ECO:0000256" key="9">
    <source>
        <dbReference type="SAM" id="Phobius"/>
    </source>
</evidence>
<name>A0A097IH70_9CORY</name>
<dbReference type="PANTHER" id="PTHR37820:SF1">
    <property type="entry name" value="CELL DIVISION PROTEIN FTSQ"/>
    <property type="match status" value="1"/>
</dbReference>
<evidence type="ECO:0000256" key="7">
    <source>
        <dbReference type="ARBA" id="ARBA00023306"/>
    </source>
</evidence>
<keyword evidence="5 9" id="KW-1133">Transmembrane helix</keyword>
<evidence type="ECO:0000256" key="3">
    <source>
        <dbReference type="ARBA" id="ARBA00022618"/>
    </source>
</evidence>
<keyword evidence="7" id="KW-0131">Cell cycle</keyword>
<proteinExistence type="predicted"/>
<gene>
    <name evidence="11" type="ORF">CDOO_09415</name>
</gene>
<reference evidence="11 12" key="1">
    <citation type="submission" date="2013-09" db="EMBL/GenBank/DDBJ databases">
        <title>Complete genome sequence of Corynebacterium doosanense CAU 212(T) (=DSM 45436(T)), isolated from activated sludge.</title>
        <authorList>
            <person name="Schaffert L."/>
            <person name="Albersmeier A."/>
            <person name="Kalinowski J."/>
            <person name="Ruckert C."/>
        </authorList>
    </citation>
    <scope>NUCLEOTIDE SEQUENCE [LARGE SCALE GENOMIC DNA]</scope>
    <source>
        <strain evidence="11 12">CAU 212</strain>
    </source>
</reference>
<dbReference type="KEGG" id="cdo:CDOO_09415"/>
<dbReference type="PANTHER" id="PTHR37820">
    <property type="entry name" value="CELL DIVISION PROTEIN DIVIB"/>
    <property type="match status" value="1"/>
</dbReference>